<dbReference type="AlphaFoldDB" id="X0WFD6"/>
<dbReference type="Gene3D" id="3.60.15.10">
    <property type="entry name" value="Ribonuclease Z/Hydroxyacylglutathione hydrolase-like"/>
    <property type="match status" value="1"/>
</dbReference>
<name>X0WFD6_9ZZZZ</name>
<reference evidence="1" key="1">
    <citation type="journal article" date="2014" name="Front. Microbiol.">
        <title>High frequency of phylogenetically diverse reductive dehalogenase-homologous genes in deep subseafloor sedimentary metagenomes.</title>
        <authorList>
            <person name="Kawai M."/>
            <person name="Futagami T."/>
            <person name="Toyoda A."/>
            <person name="Takaki Y."/>
            <person name="Nishi S."/>
            <person name="Hori S."/>
            <person name="Arai W."/>
            <person name="Tsubouchi T."/>
            <person name="Morono Y."/>
            <person name="Uchiyama I."/>
            <person name="Ito T."/>
            <person name="Fujiyama A."/>
            <person name="Inagaki F."/>
            <person name="Takami H."/>
        </authorList>
    </citation>
    <scope>NUCLEOTIDE SEQUENCE</scope>
    <source>
        <strain evidence="1">Expedition CK06-06</strain>
    </source>
</reference>
<protein>
    <recommendedName>
        <fullName evidence="2">Metallo-beta-lactamase domain-containing protein</fullName>
    </recommendedName>
</protein>
<evidence type="ECO:0000313" key="1">
    <source>
        <dbReference type="EMBL" id="GAG23238.1"/>
    </source>
</evidence>
<dbReference type="InterPro" id="IPR036866">
    <property type="entry name" value="RibonucZ/Hydroxyglut_hydro"/>
</dbReference>
<feature type="non-terminal residue" evidence="1">
    <location>
        <position position="101"/>
    </location>
</feature>
<evidence type="ECO:0008006" key="2">
    <source>
        <dbReference type="Google" id="ProtNLM"/>
    </source>
</evidence>
<comment type="caution">
    <text evidence="1">The sequence shown here is derived from an EMBL/GenBank/DDBJ whole genome shotgun (WGS) entry which is preliminary data.</text>
</comment>
<organism evidence="1">
    <name type="scientific">marine sediment metagenome</name>
    <dbReference type="NCBI Taxonomy" id="412755"/>
    <lineage>
        <taxon>unclassified sequences</taxon>
        <taxon>metagenomes</taxon>
        <taxon>ecological metagenomes</taxon>
    </lineage>
</organism>
<sequence>MSKIKKNFGFLISVIAFAVLVAFMPGCQSGSEYQATSLLPGLEYQRPAFEFTEVVDGIYQARPTGNLPAWCNATIIINESDVVVVDTHVSPDAAAALLEEL</sequence>
<gene>
    <name evidence="1" type="ORF">S01H1_53320</name>
</gene>
<accession>X0WFD6</accession>
<dbReference type="EMBL" id="BARS01034525">
    <property type="protein sequence ID" value="GAG23238.1"/>
    <property type="molecule type" value="Genomic_DNA"/>
</dbReference>
<proteinExistence type="predicted"/>
<dbReference type="SUPFAM" id="SSF56281">
    <property type="entry name" value="Metallo-hydrolase/oxidoreductase"/>
    <property type="match status" value="1"/>
</dbReference>